<dbReference type="EMBL" id="JAHRIO010062539">
    <property type="protein sequence ID" value="MEQ2179336.1"/>
    <property type="molecule type" value="Genomic_DNA"/>
</dbReference>
<dbReference type="Proteomes" id="UP001476798">
    <property type="component" value="Unassembled WGS sequence"/>
</dbReference>
<name>A0ABV0P7A2_9TELE</name>
<comment type="caution">
    <text evidence="1">The sequence shown here is derived from an EMBL/GenBank/DDBJ whole genome shotgun (WGS) entry which is preliminary data.</text>
</comment>
<evidence type="ECO:0000313" key="2">
    <source>
        <dbReference type="Proteomes" id="UP001476798"/>
    </source>
</evidence>
<proteinExistence type="predicted"/>
<gene>
    <name evidence="1" type="ORF">GOODEAATRI_023777</name>
</gene>
<protein>
    <submittedName>
        <fullName evidence="1">Uncharacterized protein</fullName>
    </submittedName>
</protein>
<accession>A0ABV0P7A2</accession>
<keyword evidence="2" id="KW-1185">Reference proteome</keyword>
<sequence>MFWNGTFGSGRHFSVTCSCRSHLSPAIIAIMFFRPLQEAAHQSGGPDPKQRANFLDVRKVQSPVPVAAGSPSRTWTMPEQGPVRCCHGHPFLLHTLMVLLKANAENYALTLFLVPLISPMRVLALTILLQPAGVSVWPPAILLLFLPRSSKKPVSAQVPTWMPLSWLSLPQSFHVMALLRLHLHPHHFLSLLESVSGGLLILQLSVAEVV</sequence>
<reference evidence="1 2" key="1">
    <citation type="submission" date="2021-06" db="EMBL/GenBank/DDBJ databases">
        <authorList>
            <person name="Palmer J.M."/>
        </authorList>
    </citation>
    <scope>NUCLEOTIDE SEQUENCE [LARGE SCALE GENOMIC DNA]</scope>
    <source>
        <strain evidence="1 2">GA_2019</strain>
        <tissue evidence="1">Muscle</tissue>
    </source>
</reference>
<organism evidence="1 2">
    <name type="scientific">Goodea atripinnis</name>
    <dbReference type="NCBI Taxonomy" id="208336"/>
    <lineage>
        <taxon>Eukaryota</taxon>
        <taxon>Metazoa</taxon>
        <taxon>Chordata</taxon>
        <taxon>Craniata</taxon>
        <taxon>Vertebrata</taxon>
        <taxon>Euteleostomi</taxon>
        <taxon>Actinopterygii</taxon>
        <taxon>Neopterygii</taxon>
        <taxon>Teleostei</taxon>
        <taxon>Neoteleostei</taxon>
        <taxon>Acanthomorphata</taxon>
        <taxon>Ovalentaria</taxon>
        <taxon>Atherinomorphae</taxon>
        <taxon>Cyprinodontiformes</taxon>
        <taxon>Goodeidae</taxon>
        <taxon>Goodea</taxon>
    </lineage>
</organism>
<evidence type="ECO:0000313" key="1">
    <source>
        <dbReference type="EMBL" id="MEQ2179336.1"/>
    </source>
</evidence>